<dbReference type="EMBL" id="JARKHS020027309">
    <property type="protein sequence ID" value="KAK8765471.1"/>
    <property type="molecule type" value="Genomic_DNA"/>
</dbReference>
<sequence>MYAECNGQFLCNFDVSGLYAGGADKRSGSVGDRNGVSSIALIFGTLHEAHFPRLSLGSMQDRGSGVSSALTMRRVYGWFGWGDLDAVSDIPRYYFLVTVLAGVAATKQLEFDSSSFGGRQSF</sequence>
<protein>
    <submittedName>
        <fullName evidence="1">Uncharacterized protein</fullName>
    </submittedName>
</protein>
<evidence type="ECO:0000313" key="1">
    <source>
        <dbReference type="EMBL" id="KAK8765471.1"/>
    </source>
</evidence>
<proteinExistence type="predicted"/>
<dbReference type="AlphaFoldDB" id="A0AAQ4DSN1"/>
<gene>
    <name evidence="1" type="ORF">V5799_031920</name>
</gene>
<dbReference type="Proteomes" id="UP001321473">
    <property type="component" value="Unassembled WGS sequence"/>
</dbReference>
<evidence type="ECO:0000313" key="2">
    <source>
        <dbReference type="Proteomes" id="UP001321473"/>
    </source>
</evidence>
<reference evidence="1 2" key="1">
    <citation type="journal article" date="2023" name="Arcadia Sci">
        <title>De novo assembly of a long-read Amblyomma americanum tick genome.</title>
        <authorList>
            <person name="Chou S."/>
            <person name="Poskanzer K.E."/>
            <person name="Rollins M."/>
            <person name="Thuy-Boun P.S."/>
        </authorList>
    </citation>
    <scope>NUCLEOTIDE SEQUENCE [LARGE SCALE GENOMIC DNA]</scope>
    <source>
        <strain evidence="1">F_SG_1</strain>
        <tissue evidence="1">Salivary glands</tissue>
    </source>
</reference>
<keyword evidence="2" id="KW-1185">Reference proteome</keyword>
<comment type="caution">
    <text evidence="1">The sequence shown here is derived from an EMBL/GenBank/DDBJ whole genome shotgun (WGS) entry which is preliminary data.</text>
</comment>
<name>A0AAQ4DSN1_AMBAM</name>
<accession>A0AAQ4DSN1</accession>
<organism evidence="1 2">
    <name type="scientific">Amblyomma americanum</name>
    <name type="common">Lone star tick</name>
    <dbReference type="NCBI Taxonomy" id="6943"/>
    <lineage>
        <taxon>Eukaryota</taxon>
        <taxon>Metazoa</taxon>
        <taxon>Ecdysozoa</taxon>
        <taxon>Arthropoda</taxon>
        <taxon>Chelicerata</taxon>
        <taxon>Arachnida</taxon>
        <taxon>Acari</taxon>
        <taxon>Parasitiformes</taxon>
        <taxon>Ixodida</taxon>
        <taxon>Ixodoidea</taxon>
        <taxon>Ixodidae</taxon>
        <taxon>Amblyomminae</taxon>
        <taxon>Amblyomma</taxon>
    </lineage>
</organism>